<comment type="catalytic activity">
    <reaction evidence="8">
        <text>L-valine + 2-oxoglutarate = 3-methyl-2-oxobutanoate + L-glutamate</text>
        <dbReference type="Rhea" id="RHEA:24813"/>
        <dbReference type="ChEBI" id="CHEBI:11851"/>
        <dbReference type="ChEBI" id="CHEBI:16810"/>
        <dbReference type="ChEBI" id="CHEBI:29985"/>
        <dbReference type="ChEBI" id="CHEBI:57762"/>
        <dbReference type="EC" id="2.6.1.42"/>
    </reaction>
</comment>
<evidence type="ECO:0000256" key="5">
    <source>
        <dbReference type="ARBA" id="ARBA00009320"/>
    </source>
</evidence>
<dbReference type="Gene3D" id="3.30.470.10">
    <property type="match status" value="1"/>
</dbReference>
<proteinExistence type="inferred from homology"/>
<dbReference type="EC" id="2.6.1.42" evidence="6"/>
<dbReference type="EMBL" id="DXEZ01000350">
    <property type="protein sequence ID" value="HIX55820.1"/>
    <property type="molecule type" value="Genomic_DNA"/>
</dbReference>
<dbReference type="FunFam" id="3.20.10.10:FF:000002">
    <property type="entry name" value="D-alanine aminotransferase"/>
    <property type="match status" value="1"/>
</dbReference>
<evidence type="ECO:0000256" key="4">
    <source>
        <dbReference type="ARBA" id="ARBA00005072"/>
    </source>
</evidence>
<comment type="catalytic activity">
    <reaction evidence="9">
        <text>L-isoleucine + 2-oxoglutarate = (S)-3-methyl-2-oxopentanoate + L-glutamate</text>
        <dbReference type="Rhea" id="RHEA:24801"/>
        <dbReference type="ChEBI" id="CHEBI:16810"/>
        <dbReference type="ChEBI" id="CHEBI:29985"/>
        <dbReference type="ChEBI" id="CHEBI:35146"/>
        <dbReference type="ChEBI" id="CHEBI:58045"/>
        <dbReference type="EC" id="2.6.1.42"/>
    </reaction>
</comment>
<comment type="cofactor">
    <cofactor evidence="1">
        <name>pyridoxal 5'-phosphate</name>
        <dbReference type="ChEBI" id="CHEBI:597326"/>
    </cofactor>
</comment>
<dbReference type="InterPro" id="IPR001544">
    <property type="entry name" value="Aminotrans_IV"/>
</dbReference>
<dbReference type="GO" id="GO:0004084">
    <property type="term" value="F:branched-chain-amino-acid transaminase activity"/>
    <property type="evidence" value="ECO:0007669"/>
    <property type="project" value="UniProtKB-EC"/>
</dbReference>
<evidence type="ECO:0000256" key="10">
    <source>
        <dbReference type="ARBA" id="ARBA00049229"/>
    </source>
</evidence>
<evidence type="ECO:0000256" key="6">
    <source>
        <dbReference type="ARBA" id="ARBA00013053"/>
    </source>
</evidence>
<keyword evidence="11" id="KW-0032">Aminotransferase</keyword>
<keyword evidence="7" id="KW-0663">Pyridoxal phosphate</keyword>
<name>A0A9D1WAV1_9SPHI</name>
<evidence type="ECO:0000313" key="12">
    <source>
        <dbReference type="Proteomes" id="UP000824156"/>
    </source>
</evidence>
<comment type="caution">
    <text evidence="11">The sequence shown here is derived from an EMBL/GenBank/DDBJ whole genome shotgun (WGS) entry which is preliminary data.</text>
</comment>
<dbReference type="CDD" id="cd00449">
    <property type="entry name" value="PLPDE_IV"/>
    <property type="match status" value="1"/>
</dbReference>
<dbReference type="Gene3D" id="3.20.10.10">
    <property type="entry name" value="D-amino Acid Aminotransferase, subunit A, domain 2"/>
    <property type="match status" value="1"/>
</dbReference>
<comment type="catalytic activity">
    <reaction evidence="10">
        <text>L-leucine + 2-oxoglutarate = 4-methyl-2-oxopentanoate + L-glutamate</text>
        <dbReference type="Rhea" id="RHEA:18321"/>
        <dbReference type="ChEBI" id="CHEBI:16810"/>
        <dbReference type="ChEBI" id="CHEBI:17865"/>
        <dbReference type="ChEBI" id="CHEBI:29985"/>
        <dbReference type="ChEBI" id="CHEBI:57427"/>
        <dbReference type="EC" id="2.6.1.42"/>
    </reaction>
</comment>
<evidence type="ECO:0000313" key="11">
    <source>
        <dbReference type="EMBL" id="HIX55820.1"/>
    </source>
</evidence>
<dbReference type="GO" id="GO:0046394">
    <property type="term" value="P:carboxylic acid biosynthetic process"/>
    <property type="evidence" value="ECO:0007669"/>
    <property type="project" value="UniProtKB-ARBA"/>
</dbReference>
<comment type="similarity">
    <text evidence="5">Belongs to the class-IV pyridoxal-phosphate-dependent aminotransferase family.</text>
</comment>
<evidence type="ECO:0000256" key="2">
    <source>
        <dbReference type="ARBA" id="ARBA00004824"/>
    </source>
</evidence>
<dbReference type="InterPro" id="IPR043131">
    <property type="entry name" value="BCAT-like_N"/>
</dbReference>
<dbReference type="Pfam" id="PF01063">
    <property type="entry name" value="Aminotran_4"/>
    <property type="match status" value="1"/>
</dbReference>
<accession>A0A9D1WAV1</accession>
<dbReference type="InterPro" id="IPR043132">
    <property type="entry name" value="BCAT-like_C"/>
</dbReference>
<dbReference type="Proteomes" id="UP000824156">
    <property type="component" value="Unassembled WGS sequence"/>
</dbReference>
<evidence type="ECO:0000256" key="3">
    <source>
        <dbReference type="ARBA" id="ARBA00004931"/>
    </source>
</evidence>
<evidence type="ECO:0000256" key="8">
    <source>
        <dbReference type="ARBA" id="ARBA00048212"/>
    </source>
</evidence>
<dbReference type="PANTHER" id="PTHR42743:SF11">
    <property type="entry name" value="AMINODEOXYCHORISMATE LYASE"/>
    <property type="match status" value="1"/>
</dbReference>
<reference evidence="11" key="2">
    <citation type="submission" date="2021-04" db="EMBL/GenBank/DDBJ databases">
        <authorList>
            <person name="Gilroy R."/>
        </authorList>
    </citation>
    <scope>NUCLEOTIDE SEQUENCE</scope>
    <source>
        <strain evidence="11">1719</strain>
    </source>
</reference>
<comment type="pathway">
    <text evidence="4">Amino-acid biosynthesis; L-leucine biosynthesis; L-leucine from 3-methyl-2-oxobutanoate: step 4/4.</text>
</comment>
<gene>
    <name evidence="11" type="ORF">H9853_12440</name>
</gene>
<dbReference type="SUPFAM" id="SSF56752">
    <property type="entry name" value="D-aminoacid aminotransferase-like PLP-dependent enzymes"/>
    <property type="match status" value="1"/>
</dbReference>
<dbReference type="InterPro" id="IPR050571">
    <property type="entry name" value="Class-IV_PLP-Dep_Aminotrnsfr"/>
</dbReference>
<comment type="pathway">
    <text evidence="3">Amino-acid biosynthesis; L-valine biosynthesis; L-valine from pyruvate: step 4/4.</text>
</comment>
<dbReference type="AlphaFoldDB" id="A0A9D1WAV1"/>
<dbReference type="InterPro" id="IPR036038">
    <property type="entry name" value="Aminotransferase-like"/>
</dbReference>
<dbReference type="PANTHER" id="PTHR42743">
    <property type="entry name" value="AMINO-ACID AMINOTRANSFERASE"/>
    <property type="match status" value="1"/>
</dbReference>
<reference evidence="11" key="1">
    <citation type="journal article" date="2021" name="PeerJ">
        <title>Extensive microbial diversity within the chicken gut microbiome revealed by metagenomics and culture.</title>
        <authorList>
            <person name="Gilroy R."/>
            <person name="Ravi A."/>
            <person name="Getino M."/>
            <person name="Pursley I."/>
            <person name="Horton D.L."/>
            <person name="Alikhan N.F."/>
            <person name="Baker D."/>
            <person name="Gharbi K."/>
            <person name="Hall N."/>
            <person name="Watson M."/>
            <person name="Adriaenssens E.M."/>
            <person name="Foster-Nyarko E."/>
            <person name="Jarju S."/>
            <person name="Secka A."/>
            <person name="Antonio M."/>
            <person name="Oren A."/>
            <person name="Chaudhuri R.R."/>
            <person name="La Ragione R."/>
            <person name="Hildebrand F."/>
            <person name="Pallen M.J."/>
        </authorList>
    </citation>
    <scope>NUCLEOTIDE SEQUENCE</scope>
    <source>
        <strain evidence="11">1719</strain>
    </source>
</reference>
<dbReference type="GO" id="GO:0008652">
    <property type="term" value="P:amino acid biosynthetic process"/>
    <property type="evidence" value="ECO:0007669"/>
    <property type="project" value="UniProtKB-ARBA"/>
</dbReference>
<comment type="pathway">
    <text evidence="2">Amino-acid biosynthesis; L-isoleucine biosynthesis; L-isoleucine from 2-oxobutanoate: step 4/4.</text>
</comment>
<evidence type="ECO:0000256" key="9">
    <source>
        <dbReference type="ARBA" id="ARBA00048798"/>
    </source>
</evidence>
<evidence type="ECO:0000256" key="7">
    <source>
        <dbReference type="ARBA" id="ARBA00022898"/>
    </source>
</evidence>
<keyword evidence="11" id="KW-0808">Transferase</keyword>
<organism evidence="11 12">
    <name type="scientific">Candidatus Sphingobacterium stercoripullorum</name>
    <dbReference type="NCBI Taxonomy" id="2838759"/>
    <lineage>
        <taxon>Bacteria</taxon>
        <taxon>Pseudomonadati</taxon>
        <taxon>Bacteroidota</taxon>
        <taxon>Sphingobacteriia</taxon>
        <taxon>Sphingobacteriales</taxon>
        <taxon>Sphingobacteriaceae</taxon>
        <taxon>Sphingobacterium</taxon>
    </lineage>
</organism>
<evidence type="ECO:0000256" key="1">
    <source>
        <dbReference type="ARBA" id="ARBA00001933"/>
    </source>
</evidence>
<sequence>MNNLHAMINGQLVLEKDAALGINDLSIVRGYGIFDFFKTIESCPVFFQDNLDRFFHSAKIMDLPIPFSRKELTAQIQAIIKINNIPDSGIKLILTGGYSPDAYTIAKPNLIVTQQPLKINHQQQKEGIKLITYDFQRSIPEAKTIDYTMGIKALKSAKEKGADDVVYMSSGVLTECPRANIFIFNKDNELITPAHNVLKGITRKHLLRIGKELFTVKEQIITYQDLEHAKEVFICSTTKDITPVLEIDSIRYGDSPGEHTKALQKAWKEELRKQIQSFTPVS</sequence>
<protein>
    <recommendedName>
        <fullName evidence="6">branched-chain-amino-acid transaminase</fullName>
        <ecNumber evidence="6">2.6.1.42</ecNumber>
    </recommendedName>
</protein>